<feature type="domain" description="FAD/NAD(P)-binding" evidence="18">
    <location>
        <begin position="2"/>
        <end position="309"/>
    </location>
</feature>
<dbReference type="SUPFAM" id="SSF55424">
    <property type="entry name" value="FAD/NAD-linked reductases, dimerisation (C-terminal) domain"/>
    <property type="match status" value="1"/>
</dbReference>
<gene>
    <name evidence="19" type="primary">lpdA</name>
    <name evidence="19" type="ORF">EW093_01910</name>
</gene>
<dbReference type="PRINTS" id="PR00368">
    <property type="entry name" value="FADPNR"/>
</dbReference>
<evidence type="ECO:0000256" key="15">
    <source>
        <dbReference type="PIRSR" id="PIRSR000350-4"/>
    </source>
</evidence>
<evidence type="ECO:0000259" key="17">
    <source>
        <dbReference type="Pfam" id="PF02852"/>
    </source>
</evidence>
<feature type="active site" description="Proton acceptor" evidence="13">
    <location>
        <position position="425"/>
    </location>
</feature>
<dbReference type="Pfam" id="PF02852">
    <property type="entry name" value="Pyr_redox_dim"/>
    <property type="match status" value="1"/>
</dbReference>
<dbReference type="Proteomes" id="UP000323824">
    <property type="component" value="Chromosome"/>
</dbReference>
<evidence type="ECO:0000256" key="7">
    <source>
        <dbReference type="ARBA" id="ARBA00022827"/>
    </source>
</evidence>
<keyword evidence="6 16" id="KW-0285">Flavoprotein</keyword>
<dbReference type="PANTHER" id="PTHR22912:SF217">
    <property type="entry name" value="DIHYDROLIPOYL DEHYDROGENASE"/>
    <property type="match status" value="1"/>
</dbReference>
<evidence type="ECO:0000259" key="18">
    <source>
        <dbReference type="Pfam" id="PF07992"/>
    </source>
</evidence>
<dbReference type="FunFam" id="3.30.390.30:FF:000001">
    <property type="entry name" value="Dihydrolipoyl dehydrogenase"/>
    <property type="match status" value="1"/>
</dbReference>
<feature type="binding site" evidence="14">
    <location>
        <position position="255"/>
    </location>
    <ligand>
        <name>NAD(+)</name>
        <dbReference type="ChEBI" id="CHEBI:57540"/>
    </ligand>
</feature>
<dbReference type="EC" id="1.8.1.4" evidence="3 16"/>
<dbReference type="GO" id="GO:0004148">
    <property type="term" value="F:dihydrolipoyl dehydrogenase (NADH) activity"/>
    <property type="evidence" value="ECO:0007669"/>
    <property type="project" value="UniProtKB-EC"/>
</dbReference>
<evidence type="ECO:0000256" key="4">
    <source>
        <dbReference type="ARBA" id="ARBA00016961"/>
    </source>
</evidence>
<organism evidence="19 20">
    <name type="scientific">Thiospirochaeta perfilievii</name>
    <dbReference type="NCBI Taxonomy" id="252967"/>
    <lineage>
        <taxon>Bacteria</taxon>
        <taxon>Pseudomonadati</taxon>
        <taxon>Spirochaetota</taxon>
        <taxon>Spirochaetia</taxon>
        <taxon>Spirochaetales</taxon>
        <taxon>Spirochaetaceae</taxon>
        <taxon>Thiospirochaeta</taxon>
    </lineage>
</organism>
<evidence type="ECO:0000256" key="16">
    <source>
        <dbReference type="RuleBase" id="RU003692"/>
    </source>
</evidence>
<keyword evidence="5" id="KW-0963">Cytoplasm</keyword>
<dbReference type="SUPFAM" id="SSF51905">
    <property type="entry name" value="FAD/NAD(P)-binding domain"/>
    <property type="match status" value="1"/>
</dbReference>
<comment type="similarity">
    <text evidence="2 16">Belongs to the class-I pyridine nucleotide-disulfide oxidoreductase family.</text>
</comment>
<dbReference type="OrthoDB" id="9807946at2"/>
<evidence type="ECO:0000256" key="2">
    <source>
        <dbReference type="ARBA" id="ARBA00007532"/>
    </source>
</evidence>
<evidence type="ECO:0000256" key="13">
    <source>
        <dbReference type="PIRSR" id="PIRSR000350-2"/>
    </source>
</evidence>
<keyword evidence="11 16" id="KW-0676">Redox-active center</keyword>
<name>A0A5C1Q6A4_9SPIO</name>
<evidence type="ECO:0000256" key="11">
    <source>
        <dbReference type="ARBA" id="ARBA00023284"/>
    </source>
</evidence>
<dbReference type="EMBL" id="CP035807">
    <property type="protein sequence ID" value="QEN03505.1"/>
    <property type="molecule type" value="Genomic_DNA"/>
</dbReference>
<evidence type="ECO:0000256" key="3">
    <source>
        <dbReference type="ARBA" id="ARBA00012608"/>
    </source>
</evidence>
<evidence type="ECO:0000256" key="9">
    <source>
        <dbReference type="ARBA" id="ARBA00023027"/>
    </source>
</evidence>
<evidence type="ECO:0000256" key="6">
    <source>
        <dbReference type="ARBA" id="ARBA00022630"/>
    </source>
</evidence>
<dbReference type="Gene3D" id="3.30.390.30">
    <property type="match status" value="1"/>
</dbReference>
<keyword evidence="8 16" id="KW-0560">Oxidoreductase</keyword>
<comment type="miscellaneous">
    <text evidence="16">The active site is a redox-active disulfide bond.</text>
</comment>
<dbReference type="InterPro" id="IPR016156">
    <property type="entry name" value="FAD/NAD-linked_Rdtase_dimer_sf"/>
</dbReference>
<dbReference type="Gene3D" id="3.50.50.60">
    <property type="entry name" value="FAD/NAD(P)-binding domain"/>
    <property type="match status" value="2"/>
</dbReference>
<reference evidence="19 20" key="1">
    <citation type="submission" date="2019-02" db="EMBL/GenBank/DDBJ databases">
        <authorList>
            <person name="Fomenkov A."/>
            <person name="Dubinina G."/>
            <person name="Grabovich M."/>
            <person name="Vincze T."/>
            <person name="Roberts R.J."/>
        </authorList>
    </citation>
    <scope>NUCLEOTIDE SEQUENCE [LARGE SCALE GENOMIC DNA]</scope>
    <source>
        <strain evidence="19 20">P</strain>
    </source>
</reference>
<feature type="binding site" evidence="14">
    <location>
        <begin position="172"/>
        <end position="179"/>
    </location>
    <ligand>
        <name>NAD(+)</name>
        <dbReference type="ChEBI" id="CHEBI:57540"/>
    </ligand>
</feature>
<dbReference type="GO" id="GO:0006103">
    <property type="term" value="P:2-oxoglutarate metabolic process"/>
    <property type="evidence" value="ECO:0007669"/>
    <property type="project" value="TreeGrafter"/>
</dbReference>
<dbReference type="InterPro" id="IPR050151">
    <property type="entry name" value="Class-I_Pyr_Nuc-Dis_Oxidored"/>
</dbReference>
<keyword evidence="20" id="KW-1185">Reference proteome</keyword>
<keyword evidence="9 14" id="KW-0520">NAD</keyword>
<dbReference type="InterPro" id="IPR004099">
    <property type="entry name" value="Pyr_nucl-diS_OxRdtase_dimer"/>
</dbReference>
<evidence type="ECO:0000256" key="12">
    <source>
        <dbReference type="ARBA" id="ARBA00049187"/>
    </source>
</evidence>
<keyword evidence="14" id="KW-0547">Nucleotide-binding</keyword>
<evidence type="ECO:0000313" key="19">
    <source>
        <dbReference type="EMBL" id="QEN03505.1"/>
    </source>
</evidence>
<dbReference type="InterPro" id="IPR001100">
    <property type="entry name" value="Pyr_nuc-diS_OxRdtase"/>
</dbReference>
<accession>A0A5C1Q6A4</accession>
<dbReference type="PRINTS" id="PR00411">
    <property type="entry name" value="PNDRDTASEI"/>
</dbReference>
<dbReference type="PROSITE" id="PS00076">
    <property type="entry name" value="PYRIDINE_REDOX_1"/>
    <property type="match status" value="1"/>
</dbReference>
<evidence type="ECO:0000256" key="5">
    <source>
        <dbReference type="ARBA" id="ARBA00022490"/>
    </source>
</evidence>
<dbReference type="InterPro" id="IPR006258">
    <property type="entry name" value="Lipoamide_DH"/>
</dbReference>
<dbReference type="Pfam" id="PF07992">
    <property type="entry name" value="Pyr_redox_2"/>
    <property type="match status" value="1"/>
</dbReference>
<dbReference type="InterPro" id="IPR012999">
    <property type="entry name" value="Pyr_OxRdtase_I_AS"/>
</dbReference>
<evidence type="ECO:0000256" key="10">
    <source>
        <dbReference type="ARBA" id="ARBA00023157"/>
    </source>
</evidence>
<feature type="binding site" evidence="14">
    <location>
        <position position="195"/>
    </location>
    <ligand>
        <name>NAD(+)</name>
        <dbReference type="ChEBI" id="CHEBI:57540"/>
    </ligand>
</feature>
<feature type="binding site" evidence="14">
    <location>
        <position position="292"/>
    </location>
    <ligand>
        <name>FAD</name>
        <dbReference type="ChEBI" id="CHEBI:57692"/>
    </ligand>
</feature>
<protein>
    <recommendedName>
        <fullName evidence="4 16">Dihydrolipoyl dehydrogenase</fullName>
        <ecNumber evidence="3 16">1.8.1.4</ecNumber>
    </recommendedName>
</protein>
<dbReference type="GO" id="GO:0050660">
    <property type="term" value="F:flavin adenine dinucleotide binding"/>
    <property type="evidence" value="ECO:0007669"/>
    <property type="project" value="InterPro"/>
</dbReference>
<dbReference type="NCBIfam" id="TIGR01350">
    <property type="entry name" value="lipoamide_DH"/>
    <property type="match status" value="1"/>
</dbReference>
<evidence type="ECO:0000256" key="8">
    <source>
        <dbReference type="ARBA" id="ARBA00023002"/>
    </source>
</evidence>
<keyword evidence="7 14" id="KW-0274">FAD</keyword>
<comment type="subcellular location">
    <subcellularLocation>
        <location evidence="1">Cytoplasm</location>
    </subcellularLocation>
</comment>
<dbReference type="GO" id="GO:0005737">
    <property type="term" value="C:cytoplasm"/>
    <property type="evidence" value="ECO:0007669"/>
    <property type="project" value="UniProtKB-SubCell"/>
</dbReference>
<dbReference type="InterPro" id="IPR023753">
    <property type="entry name" value="FAD/NAD-binding_dom"/>
</dbReference>
<dbReference type="InterPro" id="IPR036188">
    <property type="entry name" value="FAD/NAD-bd_sf"/>
</dbReference>
<feature type="binding site" evidence="14">
    <location>
        <position position="48"/>
    </location>
    <ligand>
        <name>FAD</name>
        <dbReference type="ChEBI" id="CHEBI:57692"/>
    </ligand>
</feature>
<dbReference type="PANTHER" id="PTHR22912">
    <property type="entry name" value="DISULFIDE OXIDOREDUCTASE"/>
    <property type="match status" value="1"/>
</dbReference>
<dbReference type="AlphaFoldDB" id="A0A5C1Q6A4"/>
<dbReference type="PIRSF" id="PIRSF000350">
    <property type="entry name" value="Mercury_reductase_MerA"/>
    <property type="match status" value="1"/>
</dbReference>
<sequence>MYDLIVIGGGPAGYTGALEAANLDKKVLLIEKSKLGGTCLNSGCIPTKSLLHSSKLFKKISNLNDLGVVSRETIFDLSKAIEWKDLKVSQLQQGLSALIKSKKIDVEYGDARLLGNKVVEVDGKKLKGENILIAAGSKSLIPNIKGSNNHLCLTSRSILNLKEIPNNLVIIGAGVIGLEFASIFSSIGSNVTVLEYNNQLLPSIEKRVSSIFLKAIDFTIKLGVTVSEITNNSVIFKWQNNQESLAADKVLIATGRIPNSKEYESIGVVESGRIKVDEYMRTNLDGVFAAGDVTGKTFLAHGGIKMAEIAVNNMFNPLSKMNYDLIPSIIYSEPEIATVGITLREAKERGKDILKSNYYLNNNGRYLVENGFKDGLCIVIADKESRIILGAHIIGTDVSEIISNFVIAVKQELTIDQLKQIIFPHPTMSEIFSDTIKFL</sequence>
<evidence type="ECO:0000256" key="14">
    <source>
        <dbReference type="PIRSR" id="PIRSR000350-3"/>
    </source>
</evidence>
<keyword evidence="10" id="KW-1015">Disulfide bond</keyword>
<evidence type="ECO:0000256" key="1">
    <source>
        <dbReference type="ARBA" id="ARBA00004496"/>
    </source>
</evidence>
<evidence type="ECO:0000313" key="20">
    <source>
        <dbReference type="Proteomes" id="UP000323824"/>
    </source>
</evidence>
<dbReference type="RefSeq" id="WP_149566763.1">
    <property type="nucleotide sequence ID" value="NZ_CP035807.1"/>
</dbReference>
<comment type="cofactor">
    <cofactor evidence="14 16">
        <name>FAD</name>
        <dbReference type="ChEBI" id="CHEBI:57692"/>
    </cofactor>
    <text evidence="14 16">Binds 1 FAD per subunit.</text>
</comment>
<comment type="catalytic activity">
    <reaction evidence="12 16">
        <text>N(6)-[(R)-dihydrolipoyl]-L-lysyl-[protein] + NAD(+) = N(6)-[(R)-lipoyl]-L-lysyl-[protein] + NADH + H(+)</text>
        <dbReference type="Rhea" id="RHEA:15045"/>
        <dbReference type="Rhea" id="RHEA-COMP:10474"/>
        <dbReference type="Rhea" id="RHEA-COMP:10475"/>
        <dbReference type="ChEBI" id="CHEBI:15378"/>
        <dbReference type="ChEBI" id="CHEBI:57540"/>
        <dbReference type="ChEBI" id="CHEBI:57945"/>
        <dbReference type="ChEBI" id="CHEBI:83099"/>
        <dbReference type="ChEBI" id="CHEBI:83100"/>
        <dbReference type="EC" id="1.8.1.4"/>
    </reaction>
</comment>
<proteinExistence type="inferred from homology"/>
<feature type="disulfide bond" description="Redox-active" evidence="15">
    <location>
        <begin position="39"/>
        <end position="44"/>
    </location>
</feature>
<feature type="domain" description="Pyridine nucleotide-disulphide oxidoreductase dimerisation" evidence="17">
    <location>
        <begin position="326"/>
        <end position="433"/>
    </location>
</feature>
<reference evidence="19 20" key="2">
    <citation type="submission" date="2019-09" db="EMBL/GenBank/DDBJ databases">
        <title>Complete Genome Sequence and Methylome Analysis of free living Spirochaetas.</title>
        <authorList>
            <person name="Leshcheva N."/>
            <person name="Mikheeva N."/>
        </authorList>
    </citation>
    <scope>NUCLEOTIDE SEQUENCE [LARGE SCALE GENOMIC DNA]</scope>
    <source>
        <strain evidence="19 20">P</strain>
    </source>
</reference>
<dbReference type="KEGG" id="sper:EW093_01910"/>